<comment type="function">
    <text evidence="10">The phosphoenolpyruvate-dependent sugar phosphotransferase system (sugar PTS), a major carbohydrate active transport system, catalyzes the phosphorylation of incoming sugar substrates concomitantly with their translocation across the cell membrane. The enzyme II UlaABC PTS system is involved in ascorbate transport.</text>
</comment>
<name>A0A0H2YRV7_CLOP1</name>
<protein>
    <recommendedName>
        <fullName evidence="12">Ascorbate-specific PTS system EIIC component</fullName>
    </recommendedName>
    <alternativeName>
        <fullName evidence="13">Ascorbate-specific permease IIC component UlaA</fullName>
    </alternativeName>
</protein>
<evidence type="ECO:0000256" key="10">
    <source>
        <dbReference type="ARBA" id="ARBA00037387"/>
    </source>
</evidence>
<keyword evidence="9 14" id="KW-0472">Membrane</keyword>
<dbReference type="Proteomes" id="UP000001823">
    <property type="component" value="Chromosome"/>
</dbReference>
<feature type="transmembrane region" description="Helical" evidence="14">
    <location>
        <begin position="313"/>
        <end position="332"/>
    </location>
</feature>
<evidence type="ECO:0000256" key="12">
    <source>
        <dbReference type="ARBA" id="ARBA00039702"/>
    </source>
</evidence>
<keyword evidence="16" id="KW-1185">Reference proteome</keyword>
<keyword evidence="7 14" id="KW-0812">Transmembrane</keyword>
<dbReference type="Pfam" id="PF03611">
    <property type="entry name" value="EIIC-GAT"/>
    <property type="match status" value="1"/>
</dbReference>
<evidence type="ECO:0000256" key="6">
    <source>
        <dbReference type="ARBA" id="ARBA00022683"/>
    </source>
</evidence>
<dbReference type="InterPro" id="IPR051562">
    <property type="entry name" value="Ascorbate-PTS_EIIC"/>
</dbReference>
<dbReference type="eggNOG" id="COG3037">
    <property type="taxonomic scope" value="Bacteria"/>
</dbReference>
<dbReference type="PaxDb" id="195103-CPF_0503"/>
<proteinExistence type="inferred from homology"/>
<evidence type="ECO:0000256" key="2">
    <source>
        <dbReference type="ARBA" id="ARBA00011738"/>
    </source>
</evidence>
<feature type="transmembrane region" description="Helical" evidence="14">
    <location>
        <begin position="41"/>
        <end position="62"/>
    </location>
</feature>
<feature type="transmembrane region" description="Helical" evidence="14">
    <location>
        <begin position="366"/>
        <end position="391"/>
    </location>
</feature>
<dbReference type="EMBL" id="CP000246">
    <property type="protein sequence ID" value="ABG83756.1"/>
    <property type="molecule type" value="Genomic_DNA"/>
</dbReference>
<keyword evidence="3" id="KW-0813">Transport</keyword>
<dbReference type="PANTHER" id="PTHR33843">
    <property type="entry name" value="ASCORBATE-SPECIFIC PTS SYSTEM EIIC COMPONENT"/>
    <property type="match status" value="1"/>
</dbReference>
<comment type="similarity">
    <text evidence="11">Belongs to the UlaA family.</text>
</comment>
<gene>
    <name evidence="15" type="ordered locus">CPF_0503</name>
</gene>
<sequence length="423" mass="45757">MKEILDFCVSFFRNPALFMGLVVAIGLILQRKPIDAILKGIFKGIIGMVILLKGVDIVVSSITPLANAFSGLFNTQSNSTLGDFNVFLGQYGSYVGLILLCGFVINIIIARYTRFKTIYLTGNILFWYPMLFLAVGIENNVSGLKLFIFTLIMYILVITIFPYILRKHVKYVTGNDSFTIGHTASIYCLLGSYIGKLVGQKDKNIENLNLPKSLSFFRDTNITAAIVMFIVYIIVGLFIGKESRIAIYGSEPLITYSLIQGITFAAGMIILLTGVRMILGEIIPSFKGIADKLAKGSIPALDIPMIFPYGPNALLIGFIIALITSIGTLFLLGASGVLTFALIPLVVACYFDVAPGAIFANARGGWPAAIITSALGGIILMVLAAISLNLVSGTVGNFIQTYGGNEFSIWVIISDLVGKIFSI</sequence>
<feature type="transmembrane region" description="Helical" evidence="14">
    <location>
        <begin position="177"/>
        <end position="195"/>
    </location>
</feature>
<dbReference type="KEGG" id="cpf:CPF_0503"/>
<keyword evidence="5" id="KW-0762">Sugar transport</keyword>
<accession>A0A0H2YRV7</accession>
<dbReference type="RefSeq" id="WP_003455659.1">
    <property type="nucleotide sequence ID" value="NC_008261.1"/>
</dbReference>
<reference evidence="15 16" key="1">
    <citation type="journal article" date="2006" name="Genome Res.">
        <title>Skewed genomic variability in strains of the toxigenic bacterial pathogen, Clostridium perfringens.</title>
        <authorList>
            <person name="Myers G.S."/>
            <person name="Rasko D.A."/>
            <person name="Cheung J.K."/>
            <person name="Ravel J."/>
            <person name="Seshadri R."/>
            <person name="Deboy R.T."/>
            <person name="Ren Q."/>
            <person name="Varga J."/>
            <person name="Awad M.M."/>
            <person name="Brinkac L.M."/>
            <person name="Daugherty S.C."/>
            <person name="Haft D.H."/>
            <person name="Dodson R.J."/>
            <person name="Madupu R."/>
            <person name="Nelson W.C."/>
            <person name="Rosovitz M.J."/>
            <person name="Sullivan S.A."/>
            <person name="Khouri H."/>
            <person name="Dimitrov G.I."/>
            <person name="Watkins K.L."/>
            <person name="Mulligan S."/>
            <person name="Benton J."/>
            <person name="Radune D."/>
            <person name="Fisher D.J."/>
            <person name="Atkins H.S."/>
            <person name="Hiscox T."/>
            <person name="Jost B.H."/>
            <person name="Billington S.J."/>
            <person name="Songer J.G."/>
            <person name="McClane B.A."/>
            <person name="Titball R.W."/>
            <person name="Rood J.I."/>
            <person name="Melville S.B."/>
            <person name="Paulsen I.T."/>
        </authorList>
    </citation>
    <scope>NUCLEOTIDE SEQUENCE [LARGE SCALE GENOMIC DNA]</scope>
    <source>
        <strain evidence="16">ATCC 13124 / DSM 756 / JCM 1290 / NCIMB 6125 / NCTC 8237 / S 107 / Type A</strain>
    </source>
</reference>
<evidence type="ECO:0000256" key="9">
    <source>
        <dbReference type="ARBA" id="ARBA00023136"/>
    </source>
</evidence>
<evidence type="ECO:0000256" key="3">
    <source>
        <dbReference type="ARBA" id="ARBA00022448"/>
    </source>
</evidence>
<organism evidence="15 16">
    <name type="scientific">Clostridium perfringens (strain ATCC 13124 / DSM 756 / JCM 1290 / NCIMB 6125 / NCTC 8237 / Type A)</name>
    <dbReference type="NCBI Taxonomy" id="195103"/>
    <lineage>
        <taxon>Bacteria</taxon>
        <taxon>Bacillati</taxon>
        <taxon>Bacillota</taxon>
        <taxon>Clostridia</taxon>
        <taxon>Eubacteriales</taxon>
        <taxon>Clostridiaceae</taxon>
        <taxon>Clostridium</taxon>
    </lineage>
</organism>
<dbReference type="PANTHER" id="PTHR33843:SF4">
    <property type="entry name" value="ASCORBATE-SPECIFIC PTS SYSTEM EIIC COMPONENT"/>
    <property type="match status" value="1"/>
</dbReference>
<dbReference type="InterPro" id="IPR004703">
    <property type="entry name" value="PTS_sugar-sp_permease"/>
</dbReference>
<dbReference type="NCBIfam" id="NF006920">
    <property type="entry name" value="PRK09410.1-2"/>
    <property type="match status" value="1"/>
</dbReference>
<feature type="transmembrane region" description="Helical" evidence="14">
    <location>
        <begin position="339"/>
        <end position="360"/>
    </location>
</feature>
<feature type="transmembrane region" description="Helical" evidence="14">
    <location>
        <begin position="117"/>
        <end position="137"/>
    </location>
</feature>
<comment type="subunit">
    <text evidence="2">Homodimer.</text>
</comment>
<evidence type="ECO:0000256" key="11">
    <source>
        <dbReference type="ARBA" id="ARBA00038218"/>
    </source>
</evidence>
<keyword evidence="6" id="KW-0598">Phosphotransferase system</keyword>
<feature type="transmembrane region" description="Helical" evidence="14">
    <location>
        <begin position="143"/>
        <end position="165"/>
    </location>
</feature>
<dbReference type="HOGENOM" id="CLU_031784_0_1_9"/>
<feature type="transmembrane region" description="Helical" evidence="14">
    <location>
        <begin position="222"/>
        <end position="241"/>
    </location>
</feature>
<dbReference type="AlphaFoldDB" id="A0A0H2YRV7"/>
<keyword evidence="8 14" id="KW-1133">Transmembrane helix</keyword>
<comment type="subcellular location">
    <subcellularLocation>
        <location evidence="1">Cell membrane</location>
        <topology evidence="1">Multi-pass membrane protein</topology>
    </subcellularLocation>
</comment>
<evidence type="ECO:0000313" key="16">
    <source>
        <dbReference type="Proteomes" id="UP000001823"/>
    </source>
</evidence>
<evidence type="ECO:0000313" key="15">
    <source>
        <dbReference type="EMBL" id="ABG83756.1"/>
    </source>
</evidence>
<dbReference type="GO" id="GO:0009401">
    <property type="term" value="P:phosphoenolpyruvate-dependent sugar phosphotransferase system"/>
    <property type="evidence" value="ECO:0007669"/>
    <property type="project" value="UniProtKB-KW"/>
</dbReference>
<evidence type="ECO:0000256" key="1">
    <source>
        <dbReference type="ARBA" id="ARBA00004651"/>
    </source>
</evidence>
<evidence type="ECO:0000256" key="5">
    <source>
        <dbReference type="ARBA" id="ARBA00022597"/>
    </source>
</evidence>
<dbReference type="STRING" id="195103.CPF_0503"/>
<feature type="transmembrane region" description="Helical" evidence="14">
    <location>
        <begin position="12"/>
        <end position="29"/>
    </location>
</feature>
<evidence type="ECO:0000256" key="4">
    <source>
        <dbReference type="ARBA" id="ARBA00022475"/>
    </source>
</evidence>
<evidence type="ECO:0000256" key="8">
    <source>
        <dbReference type="ARBA" id="ARBA00022989"/>
    </source>
</evidence>
<feature type="transmembrane region" description="Helical" evidence="14">
    <location>
        <begin position="253"/>
        <end position="279"/>
    </location>
</feature>
<feature type="transmembrane region" description="Helical" evidence="14">
    <location>
        <begin position="91"/>
        <end position="110"/>
    </location>
</feature>
<evidence type="ECO:0000256" key="14">
    <source>
        <dbReference type="SAM" id="Phobius"/>
    </source>
</evidence>
<evidence type="ECO:0000256" key="7">
    <source>
        <dbReference type="ARBA" id="ARBA00022692"/>
    </source>
</evidence>
<dbReference type="GO" id="GO:0005886">
    <property type="term" value="C:plasma membrane"/>
    <property type="evidence" value="ECO:0007669"/>
    <property type="project" value="UniProtKB-SubCell"/>
</dbReference>
<keyword evidence="4" id="KW-1003">Cell membrane</keyword>
<evidence type="ECO:0000256" key="13">
    <source>
        <dbReference type="ARBA" id="ARBA00042859"/>
    </source>
</evidence>